<feature type="domain" description="EGF-like" evidence="16">
    <location>
        <begin position="1172"/>
        <end position="1216"/>
    </location>
</feature>
<feature type="disulfide bond" evidence="12">
    <location>
        <begin position="69"/>
        <end position="81"/>
    </location>
</feature>
<feature type="repeat" description="LDL-receptor class B" evidence="13">
    <location>
        <begin position="617"/>
        <end position="661"/>
    </location>
</feature>
<sequence length="2223" mass="243670">MKVLCSVLLLLPVAAVGFVLDSYQPEGCDAETEFACSSGEECIPSFWQCDGQVDCSDRSDELDCGEIECSSNEFKCHDNHCILQKWVCDGFADCMDASDELSSTCASPLPPSCEEGWFACPEGLVQCIPAAWVCDGDGDCGNGSDELDCPEPICDENLNFQCVSSHRCIPKTWKCDGDSDCSDDSDEDVVLCGEARHTCDSGYRTCGSGECIIEEWWCDGLAECSDESDEANCDSIDQRTCQPDEFTCPAENTCINRLWVCDGDQDCESGTDEEGCAAMTCADNEYRCATDQGLRCIPSRWTCDQEDDCGDNSDEDPELCQELATESPCGSYERVCNNGDCIHASWWCDSEMDCMDGEDESHCGNQTCPPNSLTCDSGKCVPSSARCDGIRQCMDNSDELDCQDGACSLPDFFQCPSDVSCLEISAVCDGIDDCPNGEDETECTVQPCTEDNGGCEDRQCLTVPNGFYCECGEGYEFTVYGCSDVDECALTPNPCPGIDCSNQRPGYTCVCPNPKYYLDADGRTCKSVSPTPPNLLLAAGDRVFALNATRRDGDLVADQFRRAVTLGYDPDTGVVYVGDVGAKQIKRFTLAEDGTADAAVIADMSTSDGMAFDWIYKNLYWTDTSNNTINVASVDGDTLSPKVLINEGLDEPRAIAVDPREGYMYWSDWGKEPHIGRADLDGQSPVRLITDDLGWVNGLALDYEDGRMYFADATSDRLESADLNGQDRRVIRSSTDADEVKHPFGVAVHQDTLYWSDWSSEAVHSVNKFSGEGLETIYRDVSSPMNLVPTQGYYEAVNLCEEAGNPCSHLCLRSPSASEGFTCACPDQATLAGDQRTCICSNGNRLSDDGSTCTDENRCLVTPEPCPFIDCVDTKSGPVCICPEGYTLTQESKGATCLHSSPTKPNLLVADGQIVRDVETLFGTVEARIGRLVSTLVLAYDGLPGSEAVYVSDAGTGTISRIGYANSEEGNTTLIVFGTGPVFGLAFDPVHRYLYWTDSRKSTIGVATWDGGYSKVLLTRQEGVNTPRALAVDPEKGYLYWSSFSPRFAQISRAGLDGSNPEEIVSDSLLRPVSLALDPSQDKIYWVDAGHQTIESAKTDGSQRRVVMRDISRRPFGIAVYQDRVYWDDAPKSSIFSANKFSGSDSEVAVKGLRRPMGLALVVQPDDMLPNACKEPGQGCTHFCLGAPNSNGYTCACPGDTTRLTRNAGSAVGVCLCANGSLLHQDGLQCQKPGGDCERNEFHCKRDSQCIPLEQTCDGQPHCADGSDEECEGGCGDWGYQCSGGSCIPLYQRCDGVVGDCGYGYEDEINCESATDWCSETAPVPCPGVECVNLLSGPQCICPESYGLKPDGRTCAFAYPTRPRVLMASQENILSLDTLLDNVRSVGGDWENAVSVIFDFSSQYMFVADPGKRSLERFSTTGGFFGRDISISDQTVLSANASSVEGIAYDWIHRNLYWVNTGNKSILAIPFDGRLPSSLVLGGLGKPRDVAVDPKEKFMYWTDWGDSPMIGKAGLDGSQPTQLVNSSIVWPNGLALDYEARRVYWVDSRLDRMEYIGFDGDGRRILIHDNLLMKHPFGIAIHEDLVFWADWTTQSLAYANKFTGEVAKLTALNVQTMFMSIVRQYLRGFENVVNHCEGHHGCSHLCLPSPSSQSNRTCACPLTAHLDADSRTCLCLDGTRLLRDGRSCETRPICERSEFQCKTDGLCIPLTRTCDGQAHCTDGSDEECDGGCGDWGWQCDSGACIPLYQRCDRVPGDCGYHYGDILDGYEDEVNCESAPDWCSATDPIPCPGVECVNLLSRAQCVCSYYYVLQPDGRTCTKAYPTRPRMLIAKRDALMSVDTLFDTVSEIEGDGDWEDVVSVVFDFESQYLFVGDPMRRTVERYDTSDGFFGRDLEIFNRTIVASSTGSLEGMAYDWIYKNLYFVSTDGQAILAVPFDGRLPATVILSGLGIPRGVAVDPKERFMYWTDWGETPMIGKAGLDGSQPTQLVNTNIVWPNGLALDYEARRVYWVDSKLDHMEYVGFDGDGRRVLIHDNPDVIRHPFGVVIYEDQVYWNDWQLHRLSSANKFTGEITKEIYLPEQPMFMSPVRQLPEEFHDVVNYCDVFPGCSHYCLPSPASPSGNFTCVCPPMTYLDTDGRTCLCQNGKMLRSDGAGCQEEPIPDPPLPLRVRGLTRSYLADHSPKFDMSCVVKEDEGVICTPRGAKEVTVAAPEGRYECRAPRN</sequence>
<evidence type="ECO:0000256" key="12">
    <source>
        <dbReference type="PROSITE-ProRule" id="PRU00124"/>
    </source>
</evidence>
<feature type="chain" id="PRO_5036723051" evidence="14">
    <location>
        <begin position="18"/>
        <end position="2223"/>
    </location>
</feature>
<feature type="disulfide bond" evidence="12">
    <location>
        <begin position="218"/>
        <end position="233"/>
    </location>
</feature>
<keyword evidence="2" id="KW-0245">EGF-like domain</keyword>
<feature type="disulfide bond" evidence="12">
    <location>
        <begin position="49"/>
        <end position="64"/>
    </location>
</feature>
<feature type="domain" description="EGF-like" evidence="16">
    <location>
        <begin position="328"/>
        <end position="364"/>
    </location>
</feature>
<dbReference type="OrthoDB" id="10062665at2759"/>
<dbReference type="PANTHER" id="PTHR22722">
    <property type="entry name" value="LOW-DENSITY LIPOPROTEIN RECEPTOR-RELATED PROTEIN 2-RELATED"/>
    <property type="match status" value="1"/>
</dbReference>
<dbReference type="InterPro" id="IPR002172">
    <property type="entry name" value="LDrepeatLR_classA_rpt"/>
</dbReference>
<dbReference type="InterPro" id="IPR051221">
    <property type="entry name" value="LDLR-related"/>
</dbReference>
<feature type="disulfide bond" evidence="12">
    <location>
        <begin position="387"/>
        <end position="402"/>
    </location>
</feature>
<feature type="signal peptide" evidence="14">
    <location>
        <begin position="1"/>
        <end position="17"/>
    </location>
</feature>
<keyword evidence="7" id="KW-1133">Transmembrane helix</keyword>
<evidence type="ECO:0000256" key="5">
    <source>
        <dbReference type="ARBA" id="ARBA00022729"/>
    </source>
</evidence>
<dbReference type="InterPro" id="IPR023415">
    <property type="entry name" value="LDLR_class-A_CS"/>
</dbReference>
<evidence type="ECO:0000256" key="14">
    <source>
        <dbReference type="SAM" id="SignalP"/>
    </source>
</evidence>
<feature type="disulfide bond" evidence="12">
    <location>
        <begin position="261"/>
        <end position="276"/>
    </location>
</feature>
<evidence type="ECO:0000256" key="8">
    <source>
        <dbReference type="ARBA" id="ARBA00023136"/>
    </source>
</evidence>
<keyword evidence="8" id="KW-0472">Membrane</keyword>
<evidence type="ECO:0000256" key="1">
    <source>
        <dbReference type="ARBA" id="ARBA00004167"/>
    </source>
</evidence>
<dbReference type="InterPro" id="IPR011042">
    <property type="entry name" value="6-blade_b-propeller_TolB-like"/>
</dbReference>
<dbReference type="SMART" id="SM00192">
    <property type="entry name" value="LDLa"/>
    <property type="match status" value="14"/>
</dbReference>
<feature type="domain" description="EGF-like" evidence="16">
    <location>
        <begin position="442"/>
        <end position="483"/>
    </location>
</feature>
<feature type="domain" description="EGF-like" evidence="16">
    <location>
        <begin position="1635"/>
        <end position="1689"/>
    </location>
</feature>
<dbReference type="PROSITE" id="PS01209">
    <property type="entry name" value="LDLRA_1"/>
    <property type="match status" value="9"/>
</dbReference>
<dbReference type="InterPro" id="IPR001881">
    <property type="entry name" value="EGF-like_Ca-bd_dom"/>
</dbReference>
<dbReference type="Gene3D" id="2.120.10.30">
    <property type="entry name" value="TolB, C-terminal domain"/>
    <property type="match status" value="4"/>
</dbReference>
<dbReference type="GO" id="GO:0016324">
    <property type="term" value="C:apical plasma membrane"/>
    <property type="evidence" value="ECO:0007669"/>
    <property type="project" value="TreeGrafter"/>
</dbReference>
<feature type="repeat" description="LDL-receptor class B" evidence="13">
    <location>
        <begin position="992"/>
        <end position="1036"/>
    </location>
</feature>
<dbReference type="InterPro" id="IPR000742">
    <property type="entry name" value="EGF"/>
</dbReference>
<feature type="disulfide bond" evidence="12">
    <location>
        <begin position="368"/>
        <end position="380"/>
    </location>
</feature>
<evidence type="ECO:0000256" key="6">
    <source>
        <dbReference type="ARBA" id="ARBA00022737"/>
    </source>
</evidence>
<evidence type="ECO:0000256" key="7">
    <source>
        <dbReference type="ARBA" id="ARBA00022989"/>
    </source>
</evidence>
<accession>A0A913ZBH4</accession>
<feature type="disulfide bond" evidence="12">
    <location>
        <begin position="428"/>
        <end position="443"/>
    </location>
</feature>
<feature type="disulfide bond" evidence="12">
    <location>
        <begin position="199"/>
        <end position="211"/>
    </location>
</feature>
<feature type="repeat" description="LDL-receptor class B" evidence="13">
    <location>
        <begin position="1497"/>
        <end position="1540"/>
    </location>
</feature>
<evidence type="ECO:0000256" key="10">
    <source>
        <dbReference type="ARBA" id="ARBA00023170"/>
    </source>
</evidence>
<dbReference type="GO" id="GO:0043235">
    <property type="term" value="C:receptor complex"/>
    <property type="evidence" value="ECO:0007669"/>
    <property type="project" value="TreeGrafter"/>
</dbReference>
<dbReference type="SMART" id="SM00135">
    <property type="entry name" value="LY"/>
    <property type="match status" value="18"/>
</dbReference>
<feature type="repeat" description="LDL-receptor class B" evidence="13">
    <location>
        <begin position="1082"/>
        <end position="1124"/>
    </location>
</feature>
<dbReference type="InterPro" id="IPR036055">
    <property type="entry name" value="LDL_receptor-like_sf"/>
</dbReference>
<dbReference type="PRINTS" id="PR00261">
    <property type="entry name" value="LDLRECEPTOR"/>
</dbReference>
<feature type="domain" description="EGF-like calcium-binding" evidence="15">
    <location>
        <begin position="484"/>
        <end position="526"/>
    </location>
</feature>
<dbReference type="Pfam" id="PF00058">
    <property type="entry name" value="Ldl_recept_b"/>
    <property type="match status" value="9"/>
</dbReference>
<evidence type="ECO:0000256" key="2">
    <source>
        <dbReference type="ARBA" id="ARBA00022536"/>
    </source>
</evidence>
<dbReference type="SUPFAM" id="SSF57196">
    <property type="entry name" value="EGF/Laminin"/>
    <property type="match status" value="2"/>
</dbReference>
<dbReference type="Gene3D" id="2.10.25.10">
    <property type="entry name" value="Laminin"/>
    <property type="match status" value="4"/>
</dbReference>
<evidence type="ECO:0000259" key="15">
    <source>
        <dbReference type="SMART" id="SM00179"/>
    </source>
</evidence>
<feature type="domain" description="EGF-like" evidence="16">
    <location>
        <begin position="487"/>
        <end position="526"/>
    </location>
</feature>
<dbReference type="GeneID" id="119722386"/>
<dbReference type="PROSITE" id="PS50068">
    <property type="entry name" value="LDLRA_2"/>
    <property type="match status" value="13"/>
</dbReference>
<organism evidence="17 18">
    <name type="scientific">Patiria miniata</name>
    <name type="common">Bat star</name>
    <name type="synonym">Asterina miniata</name>
    <dbReference type="NCBI Taxonomy" id="46514"/>
    <lineage>
        <taxon>Eukaryota</taxon>
        <taxon>Metazoa</taxon>
        <taxon>Echinodermata</taxon>
        <taxon>Eleutherozoa</taxon>
        <taxon>Asterozoa</taxon>
        <taxon>Asteroidea</taxon>
        <taxon>Valvatacea</taxon>
        <taxon>Valvatida</taxon>
        <taxon>Asterinidae</taxon>
        <taxon>Patiria</taxon>
    </lineage>
</organism>
<feature type="domain" description="EGF-like calcium-binding" evidence="15">
    <location>
        <begin position="855"/>
        <end position="898"/>
    </location>
</feature>
<keyword evidence="4" id="KW-0812">Transmembrane</keyword>
<evidence type="ECO:0000313" key="17">
    <source>
        <dbReference type="EnsemblMetazoa" id="XP_038048391.1"/>
    </source>
</evidence>
<dbReference type="Gene3D" id="4.10.400.10">
    <property type="entry name" value="Low-density Lipoprotein Receptor"/>
    <property type="match status" value="13"/>
</dbReference>
<feature type="domain" description="EGF-like" evidence="16">
    <location>
        <begin position="1317"/>
        <end position="1356"/>
    </location>
</feature>
<dbReference type="EnsemblMetazoa" id="XM_038192463.1">
    <property type="protein sequence ID" value="XP_038048391.1"/>
    <property type="gene ID" value="LOC119722386"/>
</dbReference>
<dbReference type="InterPro" id="IPR018097">
    <property type="entry name" value="EGF_Ca-bd_CS"/>
</dbReference>
<dbReference type="GO" id="GO:0006898">
    <property type="term" value="P:receptor-mediated endocytosis"/>
    <property type="evidence" value="ECO:0007669"/>
    <property type="project" value="TreeGrafter"/>
</dbReference>
<dbReference type="Pfam" id="PF00057">
    <property type="entry name" value="Ldl_recept_a"/>
    <property type="match status" value="12"/>
</dbReference>
<feature type="domain" description="EGF-like calcium-binding" evidence="15">
    <location>
        <begin position="1772"/>
        <end position="1820"/>
    </location>
</feature>
<feature type="domain" description="EGF-like" evidence="16">
    <location>
        <begin position="2102"/>
        <end position="2142"/>
    </location>
</feature>
<feature type="repeat" description="LDL-receptor class B" evidence="13">
    <location>
        <begin position="1037"/>
        <end position="1081"/>
    </location>
</feature>
<feature type="disulfide bond" evidence="12">
    <location>
        <begin position="336"/>
        <end position="354"/>
    </location>
</feature>
<feature type="repeat" description="LDL-receptor class B" evidence="13">
    <location>
        <begin position="1454"/>
        <end position="1496"/>
    </location>
</feature>
<keyword evidence="10" id="KW-0675">Receptor</keyword>
<feature type="domain" description="EGF-like" evidence="16">
    <location>
        <begin position="1781"/>
        <end position="1820"/>
    </location>
</feature>
<dbReference type="FunFam" id="4.10.400.10:FF:000065">
    <property type="entry name" value="Transmembrane protease serine 7"/>
    <property type="match status" value="1"/>
</dbReference>
<dbReference type="GO" id="GO:0042562">
    <property type="term" value="F:hormone binding"/>
    <property type="evidence" value="ECO:0007669"/>
    <property type="project" value="TreeGrafter"/>
</dbReference>
<feature type="domain" description="EGF-like calcium-binding" evidence="15">
    <location>
        <begin position="1308"/>
        <end position="1356"/>
    </location>
</feature>
<dbReference type="FunFam" id="2.120.10.30:FF:000241">
    <property type="entry name" value="Low-density lipoprotein receptor-related protein 6"/>
    <property type="match status" value="4"/>
</dbReference>
<feature type="disulfide bond" evidence="12">
    <location>
        <begin position="206"/>
        <end position="224"/>
    </location>
</feature>
<dbReference type="PROSITE" id="PS01187">
    <property type="entry name" value="EGF_CA"/>
    <property type="match status" value="1"/>
</dbReference>
<dbReference type="RefSeq" id="XP_038048391.1">
    <property type="nucleotide sequence ID" value="XM_038192463.1"/>
</dbReference>
<evidence type="ECO:0000256" key="4">
    <source>
        <dbReference type="ARBA" id="ARBA00022692"/>
    </source>
</evidence>
<comment type="caution">
    <text evidence="12">Lacks conserved residue(s) required for the propagation of feature annotation.</text>
</comment>
<feature type="repeat" description="LDL-receptor class B" evidence="13">
    <location>
        <begin position="2007"/>
        <end position="2052"/>
    </location>
</feature>
<dbReference type="CDD" id="cd00112">
    <property type="entry name" value="LDLa"/>
    <property type="match status" value="13"/>
</dbReference>
<evidence type="ECO:0000313" key="18">
    <source>
        <dbReference type="Proteomes" id="UP000887568"/>
    </source>
</evidence>
<evidence type="ECO:0000256" key="11">
    <source>
        <dbReference type="ARBA" id="ARBA00023180"/>
    </source>
</evidence>
<evidence type="ECO:0000256" key="3">
    <source>
        <dbReference type="ARBA" id="ARBA00022583"/>
    </source>
</evidence>
<feature type="domain" description="EGF-like" evidence="16">
    <location>
        <begin position="858"/>
        <end position="898"/>
    </location>
</feature>
<dbReference type="GO" id="GO:0005509">
    <property type="term" value="F:calcium ion binding"/>
    <property type="evidence" value="ECO:0007669"/>
    <property type="project" value="InterPro"/>
</dbReference>
<feature type="repeat" description="LDL-receptor class B" evidence="13">
    <location>
        <begin position="662"/>
        <end position="705"/>
    </location>
</feature>
<evidence type="ECO:0000256" key="9">
    <source>
        <dbReference type="ARBA" id="ARBA00023157"/>
    </source>
</evidence>
<name>A0A913ZBH4_PATMI</name>
<feature type="disulfide bond" evidence="12">
    <location>
        <begin position="76"/>
        <end position="94"/>
    </location>
</feature>
<feature type="disulfide bond" evidence="12">
    <location>
        <begin position="348"/>
        <end position="363"/>
    </location>
</feature>
<keyword evidence="5 14" id="KW-0732">Signal</keyword>
<feature type="disulfide bond" evidence="12">
    <location>
        <begin position="375"/>
        <end position="393"/>
    </location>
</feature>
<evidence type="ECO:0000256" key="13">
    <source>
        <dbReference type="PROSITE-ProRule" id="PRU00461"/>
    </source>
</evidence>
<dbReference type="InterPro" id="IPR009030">
    <property type="entry name" value="Growth_fac_rcpt_cys_sf"/>
</dbReference>
<comment type="subcellular location">
    <subcellularLocation>
        <location evidence="1">Membrane</location>
        <topology evidence="1">Single-pass membrane protein</topology>
    </subcellularLocation>
</comment>
<feature type="repeat" description="LDL-receptor class B" evidence="13">
    <location>
        <begin position="706"/>
        <end position="752"/>
    </location>
</feature>
<feature type="disulfide bond" evidence="12">
    <location>
        <begin position="1275"/>
        <end position="1287"/>
    </location>
</feature>
<feature type="disulfide bond" evidence="12">
    <location>
        <begin position="329"/>
        <end position="341"/>
    </location>
</feature>
<feature type="repeat" description="LDL-receptor class B" evidence="13">
    <location>
        <begin position="1963"/>
        <end position="2006"/>
    </location>
</feature>
<dbReference type="SUPFAM" id="SSF57424">
    <property type="entry name" value="LDL receptor-like module"/>
    <property type="match status" value="12"/>
</dbReference>
<proteinExistence type="predicted"/>
<feature type="domain" description="EGF-like" evidence="16">
    <location>
        <begin position="799"/>
        <end position="839"/>
    </location>
</feature>
<dbReference type="PROSITE" id="PS51120">
    <property type="entry name" value="LDLRB"/>
    <property type="match status" value="11"/>
</dbReference>
<keyword evidence="3" id="KW-0254">Endocytosis</keyword>
<keyword evidence="11" id="KW-0325">Glycoprotein</keyword>
<feature type="repeat" description="LDL-receptor class B" evidence="13">
    <location>
        <begin position="1541"/>
        <end position="1585"/>
    </location>
</feature>
<dbReference type="Proteomes" id="UP000887568">
    <property type="component" value="Unplaced"/>
</dbReference>
<dbReference type="SMART" id="SM00179">
    <property type="entry name" value="EGF_CA"/>
    <property type="match status" value="5"/>
</dbReference>
<dbReference type="SUPFAM" id="SSF63825">
    <property type="entry name" value="YWTD domain"/>
    <property type="match status" value="4"/>
</dbReference>
<feature type="disulfide bond" evidence="12">
    <location>
        <begin position="134"/>
        <end position="149"/>
    </location>
</feature>
<dbReference type="SUPFAM" id="SSF57184">
    <property type="entry name" value="Growth factor receptor domain"/>
    <property type="match status" value="2"/>
</dbReference>
<dbReference type="SMART" id="SM00181">
    <property type="entry name" value="EGF"/>
    <property type="match status" value="10"/>
</dbReference>
<keyword evidence="18" id="KW-1185">Reference proteome</keyword>
<keyword evidence="9 12" id="KW-1015">Disulfide bond</keyword>
<protein>
    <submittedName>
        <fullName evidence="17">Uncharacterized protein</fullName>
    </submittedName>
</protein>
<dbReference type="InterPro" id="IPR000033">
    <property type="entry name" value="LDLR_classB_rpt"/>
</dbReference>
<dbReference type="PANTHER" id="PTHR22722:SF14">
    <property type="entry name" value="MEGALIN, ISOFORM A"/>
    <property type="match status" value="1"/>
</dbReference>
<keyword evidence="6" id="KW-0677">Repeat</keyword>
<reference evidence="17" key="1">
    <citation type="submission" date="2022-11" db="UniProtKB">
        <authorList>
            <consortium name="EnsemblMetazoa"/>
        </authorList>
    </citation>
    <scope>IDENTIFICATION</scope>
</reference>
<evidence type="ECO:0000259" key="16">
    <source>
        <dbReference type="SMART" id="SM00181"/>
    </source>
</evidence>
<feature type="domain" description="EGF-like calcium-binding" evidence="15">
    <location>
        <begin position="439"/>
        <end position="483"/>
    </location>
</feature>
<dbReference type="OMA" id="KANACES"/>